<evidence type="ECO:0000256" key="3">
    <source>
        <dbReference type="ARBA" id="ARBA00022577"/>
    </source>
</evidence>
<dbReference type="PANTHER" id="PTHR34783:SF4">
    <property type="entry name" value="KNOTTIN SCORPION TOXIN-LIKE DOMAIN-CONTAINING PROTEIN"/>
    <property type="match status" value="1"/>
</dbReference>
<dbReference type="OMA" id="KGFCNCT"/>
<dbReference type="AlphaFoldDB" id="A0A0D3C3T8"/>
<protein>
    <recommendedName>
        <fullName evidence="9">Knottin scorpion toxin-like domain-containing protein</fullName>
    </recommendedName>
</protein>
<dbReference type="PANTHER" id="PTHR34783">
    <property type="entry name" value="DEFENSIN-LIKE PROTEIN 144-RELATED"/>
    <property type="match status" value="1"/>
</dbReference>
<evidence type="ECO:0008006" key="9">
    <source>
        <dbReference type="Google" id="ProtNLM"/>
    </source>
</evidence>
<organism evidence="7 8">
    <name type="scientific">Brassica oleracea var. oleracea</name>
    <dbReference type="NCBI Taxonomy" id="109376"/>
    <lineage>
        <taxon>Eukaryota</taxon>
        <taxon>Viridiplantae</taxon>
        <taxon>Streptophyta</taxon>
        <taxon>Embryophyta</taxon>
        <taxon>Tracheophyta</taxon>
        <taxon>Spermatophyta</taxon>
        <taxon>Magnoliopsida</taxon>
        <taxon>eudicotyledons</taxon>
        <taxon>Gunneridae</taxon>
        <taxon>Pentapetalae</taxon>
        <taxon>rosids</taxon>
        <taxon>malvids</taxon>
        <taxon>Brassicales</taxon>
        <taxon>Brassicaceae</taxon>
        <taxon>Brassiceae</taxon>
        <taxon>Brassica</taxon>
    </lineage>
</organism>
<evidence type="ECO:0000313" key="7">
    <source>
        <dbReference type="EnsemblPlants" id="Bo4g180570.1"/>
    </source>
</evidence>
<dbReference type="GO" id="GO:0031640">
    <property type="term" value="P:killing of cells of another organism"/>
    <property type="evidence" value="ECO:0007669"/>
    <property type="project" value="UniProtKB-KW"/>
</dbReference>
<keyword evidence="3" id="KW-0295">Fungicide</keyword>
<dbReference type="InterPro" id="IPR010851">
    <property type="entry name" value="DEFL"/>
</dbReference>
<dbReference type="GO" id="GO:0050832">
    <property type="term" value="P:defense response to fungus"/>
    <property type="evidence" value="ECO:0007669"/>
    <property type="project" value="UniProtKB-KW"/>
</dbReference>
<reference evidence="7" key="2">
    <citation type="submission" date="2015-03" db="UniProtKB">
        <authorList>
            <consortium name="EnsemblPlants"/>
        </authorList>
    </citation>
    <scope>IDENTIFICATION</scope>
</reference>
<dbReference type="Gramene" id="Bo4g180570.1">
    <property type="protein sequence ID" value="Bo4g180570.1"/>
    <property type="gene ID" value="Bo4g180570"/>
</dbReference>
<feature type="chain" id="PRO_5002258441" description="Knottin scorpion toxin-like domain-containing protein" evidence="6">
    <location>
        <begin position="27"/>
        <end position="84"/>
    </location>
</feature>
<keyword evidence="5" id="KW-1015">Disulfide bond</keyword>
<evidence type="ECO:0000256" key="2">
    <source>
        <dbReference type="ARBA" id="ARBA00022529"/>
    </source>
</evidence>
<proteinExistence type="inferred from homology"/>
<name>A0A0D3C3T8_BRAOL</name>
<comment type="similarity">
    <text evidence="1">Belongs to the DEFL family.</text>
</comment>
<dbReference type="HOGENOM" id="CLU_193261_0_0_1"/>
<feature type="signal peptide" evidence="6">
    <location>
        <begin position="1"/>
        <end position="26"/>
    </location>
</feature>
<keyword evidence="4" id="KW-0611">Plant defense</keyword>
<evidence type="ECO:0000256" key="5">
    <source>
        <dbReference type="ARBA" id="ARBA00023157"/>
    </source>
</evidence>
<reference evidence="7 8" key="1">
    <citation type="journal article" date="2014" name="Genome Biol.">
        <title>Transcriptome and methylome profiling reveals relics of genome dominance in the mesopolyploid Brassica oleracea.</title>
        <authorList>
            <person name="Parkin I.A."/>
            <person name="Koh C."/>
            <person name="Tang H."/>
            <person name="Robinson S.J."/>
            <person name="Kagale S."/>
            <person name="Clarke W.E."/>
            <person name="Town C.D."/>
            <person name="Nixon J."/>
            <person name="Krishnakumar V."/>
            <person name="Bidwell S.L."/>
            <person name="Denoeud F."/>
            <person name="Belcram H."/>
            <person name="Links M.G."/>
            <person name="Just J."/>
            <person name="Clarke C."/>
            <person name="Bender T."/>
            <person name="Huebert T."/>
            <person name="Mason A.S."/>
            <person name="Pires J.C."/>
            <person name="Barker G."/>
            <person name="Moore J."/>
            <person name="Walley P.G."/>
            <person name="Manoli S."/>
            <person name="Batley J."/>
            <person name="Edwards D."/>
            <person name="Nelson M.N."/>
            <person name="Wang X."/>
            <person name="Paterson A.H."/>
            <person name="King G."/>
            <person name="Bancroft I."/>
            <person name="Chalhoub B."/>
            <person name="Sharpe A.G."/>
        </authorList>
    </citation>
    <scope>NUCLEOTIDE SEQUENCE</scope>
    <source>
        <strain evidence="7 8">cv. TO1000</strain>
    </source>
</reference>
<sequence length="84" mass="9297">MRKSLQLLFTFLTIFIVLSLGMMADAQKNEAKECPYKLPIDKTKRCGPLNCLNLCKKKYGPTGSGSCSEEKGFCNCTAHCKGSR</sequence>
<dbReference type="Proteomes" id="UP000032141">
    <property type="component" value="Chromosome C4"/>
</dbReference>
<evidence type="ECO:0000313" key="8">
    <source>
        <dbReference type="Proteomes" id="UP000032141"/>
    </source>
</evidence>
<evidence type="ECO:0000256" key="4">
    <source>
        <dbReference type="ARBA" id="ARBA00022821"/>
    </source>
</evidence>
<evidence type="ECO:0000256" key="6">
    <source>
        <dbReference type="SAM" id="SignalP"/>
    </source>
</evidence>
<keyword evidence="6" id="KW-0732">Signal</keyword>
<dbReference type="EnsemblPlants" id="Bo4g180570.1">
    <property type="protein sequence ID" value="Bo4g180570.1"/>
    <property type="gene ID" value="Bo4g180570"/>
</dbReference>
<keyword evidence="2" id="KW-0929">Antimicrobial</keyword>
<accession>A0A0D3C3T8</accession>
<evidence type="ECO:0000256" key="1">
    <source>
        <dbReference type="ARBA" id="ARBA00006722"/>
    </source>
</evidence>
<keyword evidence="8" id="KW-1185">Reference proteome</keyword>